<evidence type="ECO:0000313" key="4">
    <source>
        <dbReference type="Proteomes" id="UP000735874"/>
    </source>
</evidence>
<proteinExistence type="predicted"/>
<accession>A0A8T0Z3H7</accession>
<dbReference type="EMBL" id="RCMG01000320">
    <property type="protein sequence ID" value="KAG2856724.1"/>
    <property type="molecule type" value="Genomic_DNA"/>
</dbReference>
<reference evidence="3" key="1">
    <citation type="submission" date="2018-10" db="EMBL/GenBank/DDBJ databases">
        <title>Effector identification in a new, highly contiguous assembly of the strawberry crown rot pathogen Phytophthora cactorum.</title>
        <authorList>
            <person name="Armitage A.D."/>
            <person name="Nellist C.F."/>
            <person name="Bates H."/>
            <person name="Vickerstaff R.J."/>
            <person name="Harrison R.J."/>
        </authorList>
    </citation>
    <scope>NUCLEOTIDE SEQUENCE</scope>
    <source>
        <strain evidence="3">15-7</strain>
    </source>
</reference>
<organism evidence="3 4">
    <name type="scientific">Phytophthora cactorum</name>
    <dbReference type="NCBI Taxonomy" id="29920"/>
    <lineage>
        <taxon>Eukaryota</taxon>
        <taxon>Sar</taxon>
        <taxon>Stramenopiles</taxon>
        <taxon>Oomycota</taxon>
        <taxon>Peronosporomycetes</taxon>
        <taxon>Peronosporales</taxon>
        <taxon>Peronosporaceae</taxon>
        <taxon>Phytophthora</taxon>
    </lineage>
</organism>
<feature type="signal peptide" evidence="2">
    <location>
        <begin position="1"/>
        <end position="27"/>
    </location>
</feature>
<feature type="chain" id="PRO_5035945767" evidence="2">
    <location>
        <begin position="28"/>
        <end position="77"/>
    </location>
</feature>
<keyword evidence="2" id="KW-0732">Signal</keyword>
<gene>
    <name evidence="3" type="ORF">PC113_g11326</name>
</gene>
<evidence type="ECO:0000256" key="2">
    <source>
        <dbReference type="SAM" id="SignalP"/>
    </source>
</evidence>
<evidence type="ECO:0000313" key="3">
    <source>
        <dbReference type="EMBL" id="KAG2856724.1"/>
    </source>
</evidence>
<feature type="region of interest" description="Disordered" evidence="1">
    <location>
        <begin position="45"/>
        <end position="64"/>
    </location>
</feature>
<comment type="caution">
    <text evidence="3">The sequence shown here is derived from an EMBL/GenBank/DDBJ whole genome shotgun (WGS) entry which is preliminary data.</text>
</comment>
<dbReference type="AlphaFoldDB" id="A0A8T0Z3H7"/>
<sequence length="77" mass="8552">MRNRERVEDVLQLLLALGAAAVKSAQGHDKSNKILRKLIGAERRDVQSTSRSSSRSSHFSFGSKSKRLISWESPVAD</sequence>
<feature type="compositionally biased region" description="Low complexity" evidence="1">
    <location>
        <begin position="48"/>
        <end position="63"/>
    </location>
</feature>
<name>A0A8T0Z3H7_9STRA</name>
<evidence type="ECO:0000256" key="1">
    <source>
        <dbReference type="SAM" id="MobiDB-lite"/>
    </source>
</evidence>
<protein>
    <submittedName>
        <fullName evidence="3">Uncharacterized protein</fullName>
    </submittedName>
</protein>
<dbReference type="Proteomes" id="UP000735874">
    <property type="component" value="Unassembled WGS sequence"/>
</dbReference>